<evidence type="ECO:0000259" key="1">
    <source>
        <dbReference type="Pfam" id="PF13649"/>
    </source>
</evidence>
<dbReference type="InterPro" id="IPR029063">
    <property type="entry name" value="SAM-dependent_MTases_sf"/>
</dbReference>
<sequence>MKRSRFLPLVEMTKNVSNTNFNSIAPVYDGLSRLVFGNALRRAQVEHLSVIPAKANVLLIGGGSGWLLEQLLKYRPLTEVTYLEASEKMLAMTRRRIGQRIPSALPDITFRLGTEDSLQHGETFDVILTPFLLDLFPYKRLAYLMDRLCAALRPQGLWLFSDFWPTQVPAPAWQRILLRSMYTFFGKVSQVSATRLPDFEHHFARLPLEELQAASFYGGLVQAKVYRKV</sequence>
<reference evidence="3" key="1">
    <citation type="submission" date="2017-01" db="EMBL/GenBank/DDBJ databases">
        <authorList>
            <person name="Varghese N."/>
            <person name="Submissions S."/>
        </authorList>
    </citation>
    <scope>NUCLEOTIDE SEQUENCE [LARGE SCALE GENOMIC DNA]</scope>
    <source>
        <strain evidence="3">DM9</strain>
    </source>
</reference>
<keyword evidence="2" id="KW-0808">Transferase</keyword>
<dbReference type="EMBL" id="FTNM01000003">
    <property type="protein sequence ID" value="SIR09881.1"/>
    <property type="molecule type" value="Genomic_DNA"/>
</dbReference>
<dbReference type="GO" id="GO:0008168">
    <property type="term" value="F:methyltransferase activity"/>
    <property type="evidence" value="ECO:0007669"/>
    <property type="project" value="UniProtKB-KW"/>
</dbReference>
<name>A0A1N6Y5W6_9BACT</name>
<protein>
    <submittedName>
        <fullName evidence="2">Ubiquinone/menaquinone biosynthesis C-methylase UbiE</fullName>
    </submittedName>
</protein>
<dbReference type="STRING" id="1077936.SAMN05421545_2280"/>
<dbReference type="InterPro" id="IPR041698">
    <property type="entry name" value="Methyltransf_25"/>
</dbReference>
<feature type="domain" description="Methyltransferase" evidence="1">
    <location>
        <begin position="57"/>
        <end position="156"/>
    </location>
</feature>
<dbReference type="Pfam" id="PF13649">
    <property type="entry name" value="Methyltransf_25"/>
    <property type="match status" value="1"/>
</dbReference>
<keyword evidence="2" id="KW-0489">Methyltransferase</keyword>
<dbReference type="CDD" id="cd02440">
    <property type="entry name" value="AdoMet_MTases"/>
    <property type="match status" value="1"/>
</dbReference>
<dbReference type="Gene3D" id="3.40.50.150">
    <property type="entry name" value="Vaccinia Virus protein VP39"/>
    <property type="match status" value="1"/>
</dbReference>
<dbReference type="GO" id="GO:0032259">
    <property type="term" value="P:methylation"/>
    <property type="evidence" value="ECO:0007669"/>
    <property type="project" value="UniProtKB-KW"/>
</dbReference>
<dbReference type="SUPFAM" id="SSF53335">
    <property type="entry name" value="S-adenosyl-L-methionine-dependent methyltransferases"/>
    <property type="match status" value="1"/>
</dbReference>
<gene>
    <name evidence="2" type="ORF">SAMN05421545_2280</name>
</gene>
<organism evidence="2 3">
    <name type="scientific">Pontibacter lucknowensis</name>
    <dbReference type="NCBI Taxonomy" id="1077936"/>
    <lineage>
        <taxon>Bacteria</taxon>
        <taxon>Pseudomonadati</taxon>
        <taxon>Bacteroidota</taxon>
        <taxon>Cytophagia</taxon>
        <taxon>Cytophagales</taxon>
        <taxon>Hymenobacteraceae</taxon>
        <taxon>Pontibacter</taxon>
    </lineage>
</organism>
<keyword evidence="3" id="KW-1185">Reference proteome</keyword>
<keyword evidence="2" id="KW-0830">Ubiquinone</keyword>
<evidence type="ECO:0000313" key="2">
    <source>
        <dbReference type="EMBL" id="SIR09881.1"/>
    </source>
</evidence>
<dbReference type="Proteomes" id="UP000185924">
    <property type="component" value="Unassembled WGS sequence"/>
</dbReference>
<evidence type="ECO:0000313" key="3">
    <source>
        <dbReference type="Proteomes" id="UP000185924"/>
    </source>
</evidence>
<accession>A0A1N6Y5W6</accession>
<proteinExistence type="predicted"/>
<dbReference type="AlphaFoldDB" id="A0A1N6Y5W6"/>